<dbReference type="CDD" id="cd03344">
    <property type="entry name" value="GroEL"/>
    <property type="match status" value="1"/>
</dbReference>
<feature type="binding site" evidence="6">
    <location>
        <position position="415"/>
    </location>
    <ligand>
        <name>ATP</name>
        <dbReference type="ChEBI" id="CHEBI:30616"/>
    </ligand>
</feature>
<dbReference type="Pfam" id="PF00118">
    <property type="entry name" value="Cpn60_TCP1"/>
    <property type="match status" value="1"/>
</dbReference>
<dbReference type="SUPFAM" id="SSF48592">
    <property type="entry name" value="GroEL equatorial domain-like"/>
    <property type="match status" value="1"/>
</dbReference>
<dbReference type="Proteomes" id="UP000782901">
    <property type="component" value="Unassembled WGS sequence"/>
</dbReference>
<accession>A0A943DP31</accession>
<dbReference type="SUPFAM" id="SSF54849">
    <property type="entry name" value="GroEL-intermediate domain like"/>
    <property type="match status" value="1"/>
</dbReference>
<dbReference type="NCBIfam" id="NF000592">
    <property type="entry name" value="PRK00013.1"/>
    <property type="match status" value="1"/>
</dbReference>
<dbReference type="PROSITE" id="PS00296">
    <property type="entry name" value="CHAPERONINS_CPN60"/>
    <property type="match status" value="1"/>
</dbReference>
<dbReference type="HAMAP" id="MF_00600">
    <property type="entry name" value="CH60"/>
    <property type="match status" value="1"/>
</dbReference>
<evidence type="ECO:0000256" key="5">
    <source>
        <dbReference type="ARBA" id="ARBA00023235"/>
    </source>
</evidence>
<feature type="binding site" evidence="6">
    <location>
        <begin position="86"/>
        <end position="90"/>
    </location>
    <ligand>
        <name>ATP</name>
        <dbReference type="ChEBI" id="CHEBI:30616"/>
    </ligand>
</feature>
<keyword evidence="4 6" id="KW-0143">Chaperone</keyword>
<dbReference type="InterPro" id="IPR027410">
    <property type="entry name" value="TCP-1-like_intermed_sf"/>
</dbReference>
<dbReference type="InterPro" id="IPR002423">
    <property type="entry name" value="Cpn60/GroEL/TCP-1"/>
</dbReference>
<proteinExistence type="inferred from homology"/>
<dbReference type="SUPFAM" id="SSF52029">
    <property type="entry name" value="GroEL apical domain-like"/>
    <property type="match status" value="1"/>
</dbReference>
<dbReference type="EMBL" id="JAGZEE010000008">
    <property type="protein sequence ID" value="MBS5410495.1"/>
    <property type="molecule type" value="Genomic_DNA"/>
</dbReference>
<organism evidence="9 10">
    <name type="scientific">Bacteroides thetaiotaomicron</name>
    <dbReference type="NCBI Taxonomy" id="818"/>
    <lineage>
        <taxon>Bacteria</taxon>
        <taxon>Pseudomonadati</taxon>
        <taxon>Bacteroidota</taxon>
        <taxon>Bacteroidia</taxon>
        <taxon>Bacteroidales</taxon>
        <taxon>Bacteroidaceae</taxon>
        <taxon>Bacteroides</taxon>
    </lineage>
</organism>
<dbReference type="GO" id="GO:0016853">
    <property type="term" value="F:isomerase activity"/>
    <property type="evidence" value="ECO:0007669"/>
    <property type="project" value="UniProtKB-KW"/>
</dbReference>
<keyword evidence="6" id="KW-0963">Cytoplasm</keyword>
<comment type="similarity">
    <text evidence="1 6 7">Belongs to the chaperonin (HSP60) family.</text>
</comment>
<dbReference type="AlphaFoldDB" id="A0A943DP31"/>
<dbReference type="GO" id="GO:0051082">
    <property type="term" value="F:unfolded protein binding"/>
    <property type="evidence" value="ECO:0007669"/>
    <property type="project" value="UniProtKB-UniRule"/>
</dbReference>
<name>A0A943DP31_BACT4</name>
<dbReference type="GO" id="GO:0042026">
    <property type="term" value="P:protein refolding"/>
    <property type="evidence" value="ECO:0007669"/>
    <property type="project" value="UniProtKB-UniRule"/>
</dbReference>
<dbReference type="Gene3D" id="3.50.7.10">
    <property type="entry name" value="GroEL"/>
    <property type="match status" value="1"/>
</dbReference>
<feature type="binding site" evidence="6">
    <location>
        <position position="50"/>
    </location>
    <ligand>
        <name>ATP</name>
        <dbReference type="ChEBI" id="CHEBI:30616"/>
    </ligand>
</feature>
<dbReference type="InterPro" id="IPR027409">
    <property type="entry name" value="GroEL-like_apical_dom_sf"/>
</dbReference>
<evidence type="ECO:0000256" key="6">
    <source>
        <dbReference type="HAMAP-Rule" id="MF_00600"/>
    </source>
</evidence>
<feature type="binding site" evidence="6">
    <location>
        <begin position="29"/>
        <end position="32"/>
    </location>
    <ligand>
        <name>ATP</name>
        <dbReference type="ChEBI" id="CHEBI:30616"/>
    </ligand>
</feature>
<evidence type="ECO:0000256" key="2">
    <source>
        <dbReference type="ARBA" id="ARBA00022741"/>
    </source>
</evidence>
<keyword evidence="2 6" id="KW-0547">Nucleotide-binding</keyword>
<comment type="subcellular location">
    <subcellularLocation>
        <location evidence="6">Cytoplasm</location>
    </subcellularLocation>
</comment>
<comment type="subunit">
    <text evidence="6 8">Forms a cylinder of 14 subunits composed of two heptameric rings stacked back-to-back. Interacts with the co-chaperonin GroES.</text>
</comment>
<dbReference type="GO" id="GO:0005524">
    <property type="term" value="F:ATP binding"/>
    <property type="evidence" value="ECO:0007669"/>
    <property type="project" value="UniProtKB-UniRule"/>
</dbReference>
<keyword evidence="3 6" id="KW-0067">ATP-binding</keyword>
<comment type="function">
    <text evidence="6 8">Together with its co-chaperonin GroES, plays an essential role in assisting protein folding. The GroEL-GroES system forms a nano-cage that allows encapsulation of the non-native substrate proteins and provides a physical environment optimized to promote and accelerate protein folding.</text>
</comment>
<sequence>MAKEILFNIDARDQLKKGVDALANAVKVTLGPKGRNVIIEKKFGAPHITKDGVTVAKEIELADAYQNTGAQLVKEVASKTGDDAGDGTTTATVLAQAIVAEGLKNVTAGASPMDIKRGIDKAVAKVVESIKAQAETVGDNYDKIEQVATVSANNDPVIGKLIADAMRKVSKDGVITIEEAKGTDTTIGVVEGMQFDRGYLSAYFVTNTEKMECEMEKPYILIYDKKISNLKDFLPILEPAVQSGRPLLVIAEDVDSEALTTLVVNRLRSQLKICAVKAPGFGDRRKEMLEDIAILTGGVVISEEKGLKLEQATIEMLGTADKVTVSKDYTTIVNGAGVKENIKERCDQIKAQIVATKSDYDREKLQERLAKLSGGVAVLYVGAASEVEMKEKKDRVDDALRATRAAIEEGIIPGGGVAYIRAIDSLEGMKGDNADETTGISIIKRAIEEPLREIVANAGKEGAVVVQKVREGKGDFGYNARTDVYENLHAAGVVDPAKVARVALENAASIAGMFLTTECVIVEKKEDKPEMPMGAPGMGGMGGMM</sequence>
<evidence type="ECO:0000256" key="7">
    <source>
        <dbReference type="RuleBase" id="RU000418"/>
    </source>
</evidence>
<comment type="caution">
    <text evidence="9">The sequence shown here is derived from an EMBL/GenBank/DDBJ whole genome shotgun (WGS) entry which is preliminary data.</text>
</comment>
<evidence type="ECO:0000256" key="8">
    <source>
        <dbReference type="RuleBase" id="RU000419"/>
    </source>
</evidence>
<dbReference type="Gene3D" id="1.10.560.10">
    <property type="entry name" value="GroEL-like equatorial domain"/>
    <property type="match status" value="1"/>
</dbReference>
<gene>
    <name evidence="6 9" type="primary">groL</name>
    <name evidence="6" type="synonym">groEL</name>
    <name evidence="9" type="ORF">KHY35_07225</name>
</gene>
<dbReference type="InterPro" id="IPR018370">
    <property type="entry name" value="Chaperonin_Cpn60_CS"/>
</dbReference>
<dbReference type="NCBIfam" id="NF009487">
    <property type="entry name" value="PRK12849.1"/>
    <property type="match status" value="1"/>
</dbReference>
<dbReference type="InterPro" id="IPR027413">
    <property type="entry name" value="GROEL-like_equatorial_sf"/>
</dbReference>
<dbReference type="InterPro" id="IPR001844">
    <property type="entry name" value="Cpn60/GroEL"/>
</dbReference>
<evidence type="ECO:0000256" key="4">
    <source>
        <dbReference type="ARBA" id="ARBA00023186"/>
    </source>
</evidence>
<evidence type="ECO:0000313" key="9">
    <source>
        <dbReference type="EMBL" id="MBS5410495.1"/>
    </source>
</evidence>
<dbReference type="PANTHER" id="PTHR45633">
    <property type="entry name" value="60 KDA HEAT SHOCK PROTEIN, MITOCHONDRIAL"/>
    <property type="match status" value="1"/>
</dbReference>
<evidence type="ECO:0000256" key="1">
    <source>
        <dbReference type="ARBA" id="ARBA00006607"/>
    </source>
</evidence>
<dbReference type="PRINTS" id="PR00298">
    <property type="entry name" value="CHAPERONIN60"/>
</dbReference>
<comment type="caution">
    <text evidence="6">Lacks conserved residue(s) required for the propagation of feature annotation.</text>
</comment>
<dbReference type="NCBIfam" id="TIGR02348">
    <property type="entry name" value="GroEL"/>
    <property type="match status" value="1"/>
</dbReference>
<dbReference type="GO" id="GO:0005737">
    <property type="term" value="C:cytoplasm"/>
    <property type="evidence" value="ECO:0007669"/>
    <property type="project" value="UniProtKB-SubCell"/>
</dbReference>
<dbReference type="EC" id="5.6.1.7" evidence="6"/>
<keyword evidence="5 6" id="KW-0413">Isomerase</keyword>
<dbReference type="Gene3D" id="3.30.260.10">
    <property type="entry name" value="TCP-1-like chaperonin intermediate domain"/>
    <property type="match status" value="1"/>
</dbReference>
<dbReference type="GO" id="GO:0140662">
    <property type="term" value="F:ATP-dependent protein folding chaperone"/>
    <property type="evidence" value="ECO:0007669"/>
    <property type="project" value="InterPro"/>
</dbReference>
<dbReference type="NCBIfam" id="NF009489">
    <property type="entry name" value="PRK12851.1"/>
    <property type="match status" value="1"/>
</dbReference>
<reference evidence="9" key="1">
    <citation type="submission" date="2021-02" db="EMBL/GenBank/DDBJ databases">
        <title>Infant gut strain persistence is associated with maternal origin, phylogeny, and functional potential including surface adhesion and iron acquisition.</title>
        <authorList>
            <person name="Lou Y.C."/>
        </authorList>
    </citation>
    <scope>NUCLEOTIDE SEQUENCE</scope>
    <source>
        <strain evidence="9">L3_082_243G1_dasL3_082_243G1_maxbin2.maxbin.015s ta_sub</strain>
    </source>
</reference>
<evidence type="ECO:0000313" key="10">
    <source>
        <dbReference type="Proteomes" id="UP000782901"/>
    </source>
</evidence>
<dbReference type="NCBIfam" id="NF009488">
    <property type="entry name" value="PRK12850.1"/>
    <property type="match status" value="1"/>
</dbReference>
<protein>
    <recommendedName>
        <fullName evidence="6">Chaperonin GroEL</fullName>
        <ecNumber evidence="6">5.6.1.7</ecNumber>
    </recommendedName>
    <alternativeName>
        <fullName evidence="6">60 kDa chaperonin</fullName>
    </alternativeName>
    <alternativeName>
        <fullName evidence="6">Chaperonin-60</fullName>
        <shortName evidence="6">Cpn60</shortName>
    </alternativeName>
</protein>
<feature type="binding site" evidence="6">
    <location>
        <position position="495"/>
    </location>
    <ligand>
        <name>ATP</name>
        <dbReference type="ChEBI" id="CHEBI:30616"/>
    </ligand>
</feature>
<evidence type="ECO:0000256" key="3">
    <source>
        <dbReference type="ARBA" id="ARBA00022840"/>
    </source>
</evidence>
<dbReference type="FunFam" id="3.50.7.10:FF:000001">
    <property type="entry name" value="60 kDa chaperonin"/>
    <property type="match status" value="1"/>
</dbReference>